<dbReference type="AlphaFoldDB" id="A0A238KTG7"/>
<dbReference type="SUPFAM" id="SSF109709">
    <property type="entry name" value="KorB DNA-binding domain-like"/>
    <property type="match status" value="1"/>
</dbReference>
<keyword evidence="2" id="KW-1185">Reference proteome</keyword>
<organism evidence="1 2">
    <name type="scientific">Maliponia aquimaris</name>
    <dbReference type="NCBI Taxonomy" id="1673631"/>
    <lineage>
        <taxon>Bacteria</taxon>
        <taxon>Pseudomonadati</taxon>
        <taxon>Pseudomonadota</taxon>
        <taxon>Alphaproteobacteria</taxon>
        <taxon>Rhodobacterales</taxon>
        <taxon>Paracoccaceae</taxon>
        <taxon>Maliponia</taxon>
    </lineage>
</organism>
<dbReference type="EMBL" id="FXYF01000009">
    <property type="protein sequence ID" value="SMX46018.1"/>
    <property type="molecule type" value="Genomic_DNA"/>
</dbReference>
<dbReference type="OrthoDB" id="1550462at2"/>
<accession>A0A238KTG7</accession>
<protein>
    <recommendedName>
        <fullName evidence="3">Bacteriophage-related protein</fullName>
    </recommendedName>
</protein>
<dbReference type="Gene3D" id="1.10.10.2830">
    <property type="match status" value="1"/>
</dbReference>
<reference evidence="1 2" key="1">
    <citation type="submission" date="2017-05" db="EMBL/GenBank/DDBJ databases">
        <authorList>
            <person name="Song R."/>
            <person name="Chenine A.L."/>
            <person name="Ruprecht R.M."/>
        </authorList>
    </citation>
    <scope>NUCLEOTIDE SEQUENCE [LARGE SCALE GENOMIC DNA]</scope>
    <source>
        <strain evidence="1 2">CECT 8898</strain>
    </source>
</reference>
<gene>
    <name evidence="1" type="ORF">MAA8898_03304</name>
</gene>
<evidence type="ECO:0008006" key="3">
    <source>
        <dbReference type="Google" id="ProtNLM"/>
    </source>
</evidence>
<sequence length="129" mass="14673">MTRGTPIPETVTLHVPFRIVKRGGRKEMQLPSGESAPRARFDNTMIKAIARAFRWQRLLDSGEFATIADLAAHERIAAPYLTRLLRLTQLSPEIVEAILEGRQPPDLTLESLRAQFPMDWNSQRALLRL</sequence>
<evidence type="ECO:0000313" key="2">
    <source>
        <dbReference type="Proteomes" id="UP000207598"/>
    </source>
</evidence>
<proteinExistence type="predicted"/>
<evidence type="ECO:0000313" key="1">
    <source>
        <dbReference type="EMBL" id="SMX46018.1"/>
    </source>
</evidence>
<name>A0A238KTG7_9RHOB</name>
<dbReference type="Proteomes" id="UP000207598">
    <property type="component" value="Unassembled WGS sequence"/>
</dbReference>